<dbReference type="EnsemblFungi" id="PTTG_05697-t43_1">
    <property type="protein sequence ID" value="PTTG_05697-t43_1-p1"/>
    <property type="gene ID" value="PTTG_05697"/>
</dbReference>
<accession>A0A0C4EXZ8</accession>
<name>A0A0C4EXZ8_PUCT1</name>
<keyword evidence="2" id="KW-0732">Signal</keyword>
<feature type="chain" id="PRO_5009386216" evidence="2">
    <location>
        <begin position="20"/>
        <end position="153"/>
    </location>
</feature>
<evidence type="ECO:0000313" key="4">
    <source>
        <dbReference type="EnsemblFungi" id="PTTG_05697-t43_1-p1"/>
    </source>
</evidence>
<evidence type="ECO:0000256" key="2">
    <source>
        <dbReference type="SAM" id="SignalP"/>
    </source>
</evidence>
<organism evidence="3">
    <name type="scientific">Puccinia triticina (isolate 1-1 / race 1 (BBBD))</name>
    <name type="common">Brown leaf rust fungus</name>
    <dbReference type="NCBI Taxonomy" id="630390"/>
    <lineage>
        <taxon>Eukaryota</taxon>
        <taxon>Fungi</taxon>
        <taxon>Dikarya</taxon>
        <taxon>Basidiomycota</taxon>
        <taxon>Pucciniomycotina</taxon>
        <taxon>Pucciniomycetes</taxon>
        <taxon>Pucciniales</taxon>
        <taxon>Pucciniaceae</taxon>
        <taxon>Puccinia</taxon>
    </lineage>
</organism>
<reference evidence="3" key="1">
    <citation type="submission" date="2009-11" db="EMBL/GenBank/DDBJ databases">
        <authorList>
            <consortium name="The Broad Institute Genome Sequencing Platform"/>
            <person name="Ward D."/>
            <person name="Feldgarden M."/>
            <person name="Earl A."/>
            <person name="Young S.K."/>
            <person name="Zeng Q."/>
            <person name="Koehrsen M."/>
            <person name="Alvarado L."/>
            <person name="Berlin A."/>
            <person name="Bochicchio J."/>
            <person name="Borenstein D."/>
            <person name="Chapman S.B."/>
            <person name="Chen Z."/>
            <person name="Engels R."/>
            <person name="Freedman E."/>
            <person name="Gellesch M."/>
            <person name="Goldberg J."/>
            <person name="Griggs A."/>
            <person name="Gujja S."/>
            <person name="Heilman E."/>
            <person name="Heiman D."/>
            <person name="Hepburn T."/>
            <person name="Howarth C."/>
            <person name="Jen D."/>
            <person name="Larson L."/>
            <person name="Lewis B."/>
            <person name="Mehta T."/>
            <person name="Park D."/>
            <person name="Pearson M."/>
            <person name="Roberts A."/>
            <person name="Saif S."/>
            <person name="Shea T."/>
            <person name="Shenoy N."/>
            <person name="Sisk P."/>
            <person name="Stolte C."/>
            <person name="Sykes S."/>
            <person name="Thomson T."/>
            <person name="Walk T."/>
            <person name="White J."/>
            <person name="Yandava C."/>
            <person name="Izard J."/>
            <person name="Baranova O.V."/>
            <person name="Blanton J.M."/>
            <person name="Tanner A.C."/>
            <person name="Dewhirst F.E."/>
            <person name="Haas B."/>
            <person name="Nusbaum C."/>
            <person name="Birren B."/>
        </authorList>
    </citation>
    <scope>NUCLEOTIDE SEQUENCE [LARGE SCALE GENOMIC DNA]</scope>
    <source>
        <strain evidence="3">1-1 BBBD Race 1</strain>
    </source>
</reference>
<gene>
    <name evidence="3" type="ORF">PTTG_05697</name>
</gene>
<dbReference type="Proteomes" id="UP000005240">
    <property type="component" value="Unassembled WGS sequence"/>
</dbReference>
<protein>
    <submittedName>
        <fullName evidence="3 4">Uncharacterized protein</fullName>
    </submittedName>
</protein>
<evidence type="ECO:0000256" key="1">
    <source>
        <dbReference type="SAM" id="MobiDB-lite"/>
    </source>
</evidence>
<feature type="signal peptide" evidence="2">
    <location>
        <begin position="1"/>
        <end position="19"/>
    </location>
</feature>
<reference evidence="4" key="4">
    <citation type="submission" date="2025-05" db="UniProtKB">
        <authorList>
            <consortium name="EnsemblFungi"/>
        </authorList>
    </citation>
    <scope>IDENTIFICATION</scope>
    <source>
        <strain evidence="4">isolate 1-1 / race 1 (BBBD)</strain>
    </source>
</reference>
<dbReference type="AlphaFoldDB" id="A0A0C4EXZ8"/>
<dbReference type="EMBL" id="ADAS02000081">
    <property type="protein sequence ID" value="OAV91388.1"/>
    <property type="molecule type" value="Genomic_DNA"/>
</dbReference>
<feature type="region of interest" description="Disordered" evidence="1">
    <location>
        <begin position="29"/>
        <end position="63"/>
    </location>
</feature>
<evidence type="ECO:0000313" key="5">
    <source>
        <dbReference type="Proteomes" id="UP000005240"/>
    </source>
</evidence>
<evidence type="ECO:0000313" key="3">
    <source>
        <dbReference type="EMBL" id="OAV91388.1"/>
    </source>
</evidence>
<keyword evidence="5" id="KW-1185">Reference proteome</keyword>
<sequence>MQFNVAVAVCLAIAHASIARPFNPTLPGQDPGFLDNTAQTPAWVNDPRNIPRPQPAYTTNGPTPVTPLTFWPYGDNQAPPYPPAYGPNFGPYSPSAFYQYQNSLANNGAYNNFASSPLGTFGNSGNYGNYNNNNGFGIFQKDAKPQHGKETKA</sequence>
<reference evidence="4 5" key="3">
    <citation type="journal article" date="2017" name="G3 (Bethesda)">
        <title>Comparative analysis highlights variable genome content of wheat rusts and divergence of the mating loci.</title>
        <authorList>
            <person name="Cuomo C.A."/>
            <person name="Bakkeren G."/>
            <person name="Khalil H.B."/>
            <person name="Panwar V."/>
            <person name="Joly D."/>
            <person name="Linning R."/>
            <person name="Sakthikumar S."/>
            <person name="Song X."/>
            <person name="Adiconis X."/>
            <person name="Fan L."/>
            <person name="Goldberg J.M."/>
            <person name="Levin J.Z."/>
            <person name="Young S."/>
            <person name="Zeng Q."/>
            <person name="Anikster Y."/>
            <person name="Bruce M."/>
            <person name="Wang M."/>
            <person name="Yin C."/>
            <person name="McCallum B."/>
            <person name="Szabo L.J."/>
            <person name="Hulbert S."/>
            <person name="Chen X."/>
            <person name="Fellers J.P."/>
        </authorList>
    </citation>
    <scope>NUCLEOTIDE SEQUENCE</scope>
    <source>
        <strain evidence="5">Isolate 1-1 / race 1 (BBBD)</strain>
        <strain evidence="4">isolate 1-1 / race 1 (BBBD)</strain>
    </source>
</reference>
<dbReference type="VEuPathDB" id="FungiDB:PTTG_05697"/>
<reference evidence="3" key="2">
    <citation type="submission" date="2016-05" db="EMBL/GenBank/DDBJ databases">
        <title>Comparative analysis highlights variable genome content of wheat rusts and divergence of the mating loci.</title>
        <authorList>
            <person name="Cuomo C.A."/>
            <person name="Bakkeren G."/>
            <person name="Szabo L."/>
            <person name="Khalil H."/>
            <person name="Joly D."/>
            <person name="Goldberg J."/>
            <person name="Young S."/>
            <person name="Zeng Q."/>
            <person name="Fellers J."/>
        </authorList>
    </citation>
    <scope>NUCLEOTIDE SEQUENCE [LARGE SCALE GENOMIC DNA]</scope>
    <source>
        <strain evidence="3">1-1 BBBD Race 1</strain>
    </source>
</reference>
<proteinExistence type="predicted"/>